<dbReference type="EC" id="3.1.1.11" evidence="5"/>
<comment type="similarity">
    <text evidence="4">In the C-terminal section; belongs to the pectinesterase family.</text>
</comment>
<dbReference type="UniPathway" id="UPA00545">
    <property type="reaction ID" value="UER00823"/>
</dbReference>
<dbReference type="InterPro" id="IPR011050">
    <property type="entry name" value="Pectin_lyase_fold/virulence"/>
</dbReference>
<dbReference type="GO" id="GO:0004857">
    <property type="term" value="F:enzyme inhibitor activity"/>
    <property type="evidence" value="ECO:0007669"/>
    <property type="project" value="InterPro"/>
</dbReference>
<comment type="pathway">
    <text evidence="2">Glycan metabolism; pectin degradation; 2-dehydro-3-deoxy-D-gluconate from pectin: step 1/5.</text>
</comment>
<gene>
    <name evidence="11" type="ORF">FCM35_KLT12210</name>
</gene>
<dbReference type="InterPro" id="IPR012334">
    <property type="entry name" value="Pectin_lyas_fold"/>
</dbReference>
<dbReference type="PANTHER" id="PTHR31707">
    <property type="entry name" value="PECTINESTERASE"/>
    <property type="match status" value="1"/>
</dbReference>
<feature type="transmembrane region" description="Helical" evidence="9">
    <location>
        <begin position="19"/>
        <end position="40"/>
    </location>
</feature>
<reference evidence="11" key="1">
    <citation type="submission" date="2020-01" db="EMBL/GenBank/DDBJ databases">
        <title>Genome sequence of Kobresia littledalei, the first chromosome-level genome in the family Cyperaceae.</title>
        <authorList>
            <person name="Qu G."/>
        </authorList>
    </citation>
    <scope>NUCLEOTIDE SEQUENCE</scope>
    <source>
        <strain evidence="11">C.B.Clarke</strain>
        <tissue evidence="11">Leaf</tissue>
    </source>
</reference>
<keyword evidence="9" id="KW-0812">Transmembrane</keyword>
<evidence type="ECO:0000259" key="10">
    <source>
        <dbReference type="SMART" id="SM00856"/>
    </source>
</evidence>
<evidence type="ECO:0000256" key="2">
    <source>
        <dbReference type="ARBA" id="ARBA00005184"/>
    </source>
</evidence>
<dbReference type="Proteomes" id="UP000623129">
    <property type="component" value="Unassembled WGS sequence"/>
</dbReference>
<name>A0A833QQC6_9POAL</name>
<dbReference type="Gene3D" id="2.160.20.10">
    <property type="entry name" value="Single-stranded right-handed beta-helix, Pectin lyase-like"/>
    <property type="match status" value="1"/>
</dbReference>
<dbReference type="SUPFAM" id="SSF51126">
    <property type="entry name" value="Pectin lyase-like"/>
    <property type="match status" value="1"/>
</dbReference>
<keyword evidence="7" id="KW-0378">Hydrolase</keyword>
<dbReference type="OrthoDB" id="2019149at2759"/>
<protein>
    <recommendedName>
        <fullName evidence="5">pectinesterase</fullName>
        <ecNumber evidence="5">3.1.1.11</ecNumber>
    </recommendedName>
</protein>
<dbReference type="InterPro" id="IPR006501">
    <property type="entry name" value="Pectinesterase_inhib_dom"/>
</dbReference>
<sequence length="580" mass="64066">MAGGGLDYEIRRAQRKKTIAATASAIFLVLLVMGTIAFIVTQAGDEAKVSTNDMHSSSKSVHMLCSSTDYPSTCVSTLTKALKSKYNDSSSIEDPKDLLYAALRVAKNEVVLVQAFNHSQVFKSKDSRIHASVEDCMHLFDECRYNIERSMNRSIEFGNNWSNDLETWGSAVISFQQSCTDSFPEGETREKMKMLMKTAKEVASNAVAIIGQVAGLLTLLGDQEYSDRHQLLENAKGLPVWLSESERRSILGDYESKLRPNVTVAKDGTGNFTTISAALAAIPEKYNGRYVIYVKEGVYEETVNLQKRMVNVTMYGDGSSKTIISGSKNVVDGTRMWLIATVSVSGDGFIGIGLGFHNTAGPEKHQAVALRVMADKTIFLSCCMEGYQGTLHAQAYRQFYRYCVIKGTVHLVFGDAAAVFQQCIFLIRRPLPSQSTILTAQARSDGQQTTGFVIHRCKILPDPSLHSDNTNYSWNNYLGQPWKKFSRLVIMESHIGGIVHPEGYTPSEGAKDEKQSTLYYAEYGNIGGGSNLSKRVKWPGFHAIGPKEAKRYTVGRFLHGSSWIQAIGVPVKLGLYRHVA</sequence>
<dbReference type="GO" id="GO:0045490">
    <property type="term" value="P:pectin catabolic process"/>
    <property type="evidence" value="ECO:0007669"/>
    <property type="project" value="UniProtKB-UniPathway"/>
</dbReference>
<dbReference type="InterPro" id="IPR000070">
    <property type="entry name" value="Pectinesterase_cat"/>
</dbReference>
<comment type="subcellular location">
    <subcellularLocation>
        <location evidence="1">Secreted</location>
        <location evidence="1">Cell wall</location>
    </subcellularLocation>
</comment>
<keyword evidence="8" id="KW-0063">Aspartyl esterase</keyword>
<comment type="similarity">
    <text evidence="3">In the N-terminal section; belongs to the PMEI family.</text>
</comment>
<dbReference type="Pfam" id="PF01095">
    <property type="entry name" value="Pectinesterase"/>
    <property type="match status" value="1"/>
</dbReference>
<evidence type="ECO:0000256" key="9">
    <source>
        <dbReference type="SAM" id="Phobius"/>
    </source>
</evidence>
<evidence type="ECO:0000256" key="6">
    <source>
        <dbReference type="ARBA" id="ARBA00022512"/>
    </source>
</evidence>
<evidence type="ECO:0000256" key="3">
    <source>
        <dbReference type="ARBA" id="ARBA00006027"/>
    </source>
</evidence>
<evidence type="ECO:0000313" key="11">
    <source>
        <dbReference type="EMBL" id="KAF3323479.1"/>
    </source>
</evidence>
<organism evidence="11 12">
    <name type="scientific">Carex littledalei</name>
    <dbReference type="NCBI Taxonomy" id="544730"/>
    <lineage>
        <taxon>Eukaryota</taxon>
        <taxon>Viridiplantae</taxon>
        <taxon>Streptophyta</taxon>
        <taxon>Embryophyta</taxon>
        <taxon>Tracheophyta</taxon>
        <taxon>Spermatophyta</taxon>
        <taxon>Magnoliopsida</taxon>
        <taxon>Liliopsida</taxon>
        <taxon>Poales</taxon>
        <taxon>Cyperaceae</taxon>
        <taxon>Cyperoideae</taxon>
        <taxon>Cariceae</taxon>
        <taxon>Carex</taxon>
        <taxon>Carex subgen. Euthyceras</taxon>
    </lineage>
</organism>
<dbReference type="NCBIfam" id="TIGR01614">
    <property type="entry name" value="PME_inhib"/>
    <property type="match status" value="1"/>
</dbReference>
<dbReference type="SMART" id="SM00856">
    <property type="entry name" value="PMEI"/>
    <property type="match status" value="1"/>
</dbReference>
<evidence type="ECO:0000256" key="4">
    <source>
        <dbReference type="ARBA" id="ARBA00007786"/>
    </source>
</evidence>
<evidence type="ECO:0000313" key="12">
    <source>
        <dbReference type="Proteomes" id="UP000623129"/>
    </source>
</evidence>
<accession>A0A833QQC6</accession>
<dbReference type="SUPFAM" id="SSF101148">
    <property type="entry name" value="Plant invertase/pectin methylesterase inhibitor"/>
    <property type="match status" value="1"/>
</dbReference>
<dbReference type="CDD" id="cd15798">
    <property type="entry name" value="PMEI-like_3"/>
    <property type="match status" value="1"/>
</dbReference>
<dbReference type="Pfam" id="PF04043">
    <property type="entry name" value="PMEI"/>
    <property type="match status" value="1"/>
</dbReference>
<keyword evidence="12" id="KW-1185">Reference proteome</keyword>
<proteinExistence type="inferred from homology"/>
<dbReference type="AlphaFoldDB" id="A0A833QQC6"/>
<evidence type="ECO:0000256" key="7">
    <source>
        <dbReference type="ARBA" id="ARBA00022801"/>
    </source>
</evidence>
<dbReference type="InterPro" id="IPR035513">
    <property type="entry name" value="Invertase/methylesterase_inhib"/>
</dbReference>
<dbReference type="Gene3D" id="1.20.140.40">
    <property type="entry name" value="Invertase/pectin methylesterase inhibitor family protein"/>
    <property type="match status" value="1"/>
</dbReference>
<evidence type="ECO:0000256" key="8">
    <source>
        <dbReference type="ARBA" id="ARBA00023085"/>
    </source>
</evidence>
<dbReference type="GO" id="GO:0042545">
    <property type="term" value="P:cell wall modification"/>
    <property type="evidence" value="ECO:0007669"/>
    <property type="project" value="InterPro"/>
</dbReference>
<evidence type="ECO:0000256" key="1">
    <source>
        <dbReference type="ARBA" id="ARBA00004191"/>
    </source>
</evidence>
<dbReference type="GO" id="GO:0030599">
    <property type="term" value="F:pectinesterase activity"/>
    <property type="evidence" value="ECO:0007669"/>
    <property type="project" value="UniProtKB-EC"/>
</dbReference>
<keyword evidence="6" id="KW-0134">Cell wall</keyword>
<dbReference type="FunFam" id="2.160.20.10:FF:000029">
    <property type="entry name" value="Pectinesterase 4"/>
    <property type="match status" value="1"/>
</dbReference>
<comment type="caution">
    <text evidence="11">The sequence shown here is derived from an EMBL/GenBank/DDBJ whole genome shotgun (WGS) entry which is preliminary data.</text>
</comment>
<feature type="domain" description="Pectinesterase inhibitor" evidence="10">
    <location>
        <begin position="56"/>
        <end position="209"/>
    </location>
</feature>
<evidence type="ECO:0000256" key="5">
    <source>
        <dbReference type="ARBA" id="ARBA00013229"/>
    </source>
</evidence>
<keyword evidence="9" id="KW-1133">Transmembrane helix</keyword>
<keyword evidence="6" id="KW-0964">Secreted</keyword>
<dbReference type="EMBL" id="SWLB01000023">
    <property type="protein sequence ID" value="KAF3323479.1"/>
    <property type="molecule type" value="Genomic_DNA"/>
</dbReference>
<keyword evidence="9" id="KW-0472">Membrane</keyword>